<dbReference type="AlphaFoldDB" id="A0A2K3MT77"/>
<protein>
    <submittedName>
        <fullName evidence="1">Uncharacterized protein</fullName>
    </submittedName>
</protein>
<sequence length="56" mass="6231">MLGGTPTGAGGFMRQRHSLGYASSGDDLEDDACSRLRNFLPPRMWDEMLENSLWLA</sequence>
<reference evidence="1 2" key="2">
    <citation type="journal article" date="2017" name="Front. Plant Sci.">
        <title>Gene Classification and Mining of Molecular Markers Useful in Red Clover (Trifolium pratense) Breeding.</title>
        <authorList>
            <person name="Istvanek J."/>
            <person name="Dluhosova J."/>
            <person name="Dluhos P."/>
            <person name="Patkova L."/>
            <person name="Nedelnik J."/>
            <person name="Repkova J."/>
        </authorList>
    </citation>
    <scope>NUCLEOTIDE SEQUENCE [LARGE SCALE GENOMIC DNA]</scope>
    <source>
        <strain evidence="2">cv. Tatra</strain>
        <tissue evidence="1">Young leaves</tissue>
    </source>
</reference>
<dbReference type="Proteomes" id="UP000236291">
    <property type="component" value="Unassembled WGS sequence"/>
</dbReference>
<evidence type="ECO:0000313" key="1">
    <source>
        <dbReference type="EMBL" id="PNX93952.1"/>
    </source>
</evidence>
<organism evidence="1 2">
    <name type="scientific">Trifolium pratense</name>
    <name type="common">Red clover</name>
    <dbReference type="NCBI Taxonomy" id="57577"/>
    <lineage>
        <taxon>Eukaryota</taxon>
        <taxon>Viridiplantae</taxon>
        <taxon>Streptophyta</taxon>
        <taxon>Embryophyta</taxon>
        <taxon>Tracheophyta</taxon>
        <taxon>Spermatophyta</taxon>
        <taxon>Magnoliopsida</taxon>
        <taxon>eudicotyledons</taxon>
        <taxon>Gunneridae</taxon>
        <taxon>Pentapetalae</taxon>
        <taxon>rosids</taxon>
        <taxon>fabids</taxon>
        <taxon>Fabales</taxon>
        <taxon>Fabaceae</taxon>
        <taxon>Papilionoideae</taxon>
        <taxon>50 kb inversion clade</taxon>
        <taxon>NPAAA clade</taxon>
        <taxon>Hologalegina</taxon>
        <taxon>IRL clade</taxon>
        <taxon>Trifolieae</taxon>
        <taxon>Trifolium</taxon>
    </lineage>
</organism>
<dbReference type="EMBL" id="ASHM01011992">
    <property type="protein sequence ID" value="PNX93952.1"/>
    <property type="molecule type" value="Genomic_DNA"/>
</dbReference>
<comment type="caution">
    <text evidence="1">The sequence shown here is derived from an EMBL/GenBank/DDBJ whole genome shotgun (WGS) entry which is preliminary data.</text>
</comment>
<reference evidence="1 2" key="1">
    <citation type="journal article" date="2014" name="Am. J. Bot.">
        <title>Genome assembly and annotation for red clover (Trifolium pratense; Fabaceae).</title>
        <authorList>
            <person name="Istvanek J."/>
            <person name="Jaros M."/>
            <person name="Krenek A."/>
            <person name="Repkova J."/>
        </authorList>
    </citation>
    <scope>NUCLEOTIDE SEQUENCE [LARGE SCALE GENOMIC DNA]</scope>
    <source>
        <strain evidence="2">cv. Tatra</strain>
        <tissue evidence="1">Young leaves</tissue>
    </source>
</reference>
<name>A0A2K3MT77_TRIPR</name>
<accession>A0A2K3MT77</accession>
<evidence type="ECO:0000313" key="2">
    <source>
        <dbReference type="Proteomes" id="UP000236291"/>
    </source>
</evidence>
<gene>
    <name evidence="1" type="ORF">L195_g017117</name>
</gene>
<proteinExistence type="predicted"/>